<reference evidence="3" key="1">
    <citation type="submission" date="2017-10" db="EMBL/GenBank/DDBJ databases">
        <title>Rapid genome shrinkage in a self-fertile nematode reveals novel sperm competition proteins.</title>
        <authorList>
            <person name="Yin D."/>
            <person name="Schwarz E.M."/>
            <person name="Thomas C.G."/>
            <person name="Felde R.L."/>
            <person name="Korf I.F."/>
            <person name="Cutter A.D."/>
            <person name="Schartner C.M."/>
            <person name="Ralston E.J."/>
            <person name="Meyer B.J."/>
            <person name="Haag E.S."/>
        </authorList>
    </citation>
    <scope>NUCLEOTIDE SEQUENCE [LARGE SCALE GENOMIC DNA]</scope>
    <source>
        <strain evidence="3">JU1422</strain>
    </source>
</reference>
<dbReference type="STRING" id="1611254.A0A2G5TTQ9"/>
<sequence>MYNAQRHQQKKEMKLAMERVREREEKKEEETRRAGRLEKLLVKITEKSPELAAVSTNDTARRVHMEFAGLLRSDRIKKKKMSFAAIAEKVLEGYRVGPYELRKGLDIAISIADRFDELIFVEREEEGGEEGYLMAALEPILLRGDQVRLEDVEELEMLRLNAIRKLEFPSFNPKNVDEYYDIVVLKGCDGFGYLRKFRTREGDDRRVNGRWNGGYKMNGDLFVDTESIMTPNKLALIAICCPKVKSVLLWRVHEMSPEGLTEVQRSIEDLALWRGGKLVVFGKENFFNERLTRNIQPNVHPMPALLDVAKNHRVILSKSETLSNWGVYTLREDQKEYAAMDALVLYAIDGGRILEQDEHPLRKFLLTFTH</sequence>
<dbReference type="SUPFAM" id="SSF53098">
    <property type="entry name" value="Ribonuclease H-like"/>
    <property type="match status" value="1"/>
</dbReference>
<dbReference type="GO" id="GO:0003676">
    <property type="term" value="F:nucleic acid binding"/>
    <property type="evidence" value="ECO:0007669"/>
    <property type="project" value="InterPro"/>
</dbReference>
<feature type="compositionally biased region" description="Basic and acidic residues" evidence="1">
    <location>
        <begin position="10"/>
        <end position="32"/>
    </location>
</feature>
<evidence type="ECO:0000313" key="3">
    <source>
        <dbReference type="Proteomes" id="UP000230233"/>
    </source>
</evidence>
<evidence type="ECO:0000313" key="2">
    <source>
        <dbReference type="EMBL" id="PIC30685.1"/>
    </source>
</evidence>
<name>A0A2G5TTQ9_9PELO</name>
<dbReference type="AlphaFoldDB" id="A0A2G5TTQ9"/>
<keyword evidence="3" id="KW-1185">Reference proteome</keyword>
<gene>
    <name evidence="2" type="primary">Cnig_chr_V.g21845</name>
    <name evidence="2" type="ORF">B9Z55_021845</name>
</gene>
<feature type="region of interest" description="Disordered" evidence="1">
    <location>
        <begin position="1"/>
        <end position="32"/>
    </location>
</feature>
<dbReference type="EMBL" id="PDUG01000005">
    <property type="protein sequence ID" value="PIC30685.1"/>
    <property type="molecule type" value="Genomic_DNA"/>
</dbReference>
<dbReference type="Gene3D" id="3.30.420.10">
    <property type="entry name" value="Ribonuclease H-like superfamily/Ribonuclease H"/>
    <property type="match status" value="1"/>
</dbReference>
<protein>
    <recommendedName>
        <fullName evidence="4">3'-5' exonuclease domain-containing protein</fullName>
    </recommendedName>
</protein>
<proteinExistence type="predicted"/>
<comment type="caution">
    <text evidence="2">The sequence shown here is derived from an EMBL/GenBank/DDBJ whole genome shotgun (WGS) entry which is preliminary data.</text>
</comment>
<organism evidence="2 3">
    <name type="scientific">Caenorhabditis nigoni</name>
    <dbReference type="NCBI Taxonomy" id="1611254"/>
    <lineage>
        <taxon>Eukaryota</taxon>
        <taxon>Metazoa</taxon>
        <taxon>Ecdysozoa</taxon>
        <taxon>Nematoda</taxon>
        <taxon>Chromadorea</taxon>
        <taxon>Rhabditida</taxon>
        <taxon>Rhabditina</taxon>
        <taxon>Rhabditomorpha</taxon>
        <taxon>Rhabditoidea</taxon>
        <taxon>Rhabditidae</taxon>
        <taxon>Peloderinae</taxon>
        <taxon>Caenorhabditis</taxon>
    </lineage>
</organism>
<dbReference type="Proteomes" id="UP000230233">
    <property type="component" value="Chromosome V"/>
</dbReference>
<evidence type="ECO:0008006" key="4">
    <source>
        <dbReference type="Google" id="ProtNLM"/>
    </source>
</evidence>
<accession>A0A2G5TTQ9</accession>
<evidence type="ECO:0000256" key="1">
    <source>
        <dbReference type="SAM" id="MobiDB-lite"/>
    </source>
</evidence>
<dbReference type="InterPro" id="IPR036397">
    <property type="entry name" value="RNaseH_sf"/>
</dbReference>
<dbReference type="InterPro" id="IPR012337">
    <property type="entry name" value="RNaseH-like_sf"/>
</dbReference>